<protein>
    <recommendedName>
        <fullName evidence="1">Ferric siderophore reductase C-terminal domain-containing protein</fullName>
    </recommendedName>
</protein>
<dbReference type="AlphaFoldDB" id="A0A6N4V7U2"/>
<dbReference type="GO" id="GO:0051537">
    <property type="term" value="F:2 iron, 2 sulfur cluster binding"/>
    <property type="evidence" value="ECO:0007669"/>
    <property type="project" value="InterPro"/>
</dbReference>
<dbReference type="Pfam" id="PF11575">
    <property type="entry name" value="FhuF_C"/>
    <property type="match status" value="1"/>
</dbReference>
<dbReference type="InterPro" id="IPR024726">
    <property type="entry name" value="FhuF_C"/>
</dbReference>
<evidence type="ECO:0000313" key="3">
    <source>
        <dbReference type="Proteomes" id="UP000466785"/>
    </source>
</evidence>
<dbReference type="Proteomes" id="UP000466785">
    <property type="component" value="Chromosome"/>
</dbReference>
<gene>
    <name evidence="2" type="ORF">MPOR_17070</name>
</gene>
<reference evidence="2 3" key="1">
    <citation type="journal article" date="2019" name="Emerg. Microbes Infect.">
        <title>Comprehensive subspecies identification of 175 nontuberculous mycobacteria species based on 7547 genomic profiles.</title>
        <authorList>
            <person name="Matsumoto Y."/>
            <person name="Kinjo T."/>
            <person name="Motooka D."/>
            <person name="Nabeya D."/>
            <person name="Jung N."/>
            <person name="Uechi K."/>
            <person name="Horii T."/>
            <person name="Iida T."/>
            <person name="Fujita J."/>
            <person name="Nakamura S."/>
        </authorList>
    </citation>
    <scope>NUCLEOTIDE SEQUENCE [LARGE SCALE GENOMIC DNA]</scope>
    <source>
        <strain evidence="2 3">JCM 12603</strain>
    </source>
</reference>
<evidence type="ECO:0000313" key="2">
    <source>
        <dbReference type="EMBL" id="BBX50681.1"/>
    </source>
</evidence>
<dbReference type="RefSeq" id="WP_163673253.1">
    <property type="nucleotide sequence ID" value="NZ_AP022570.1"/>
</dbReference>
<name>A0A6N4V7U2_9MYCO</name>
<dbReference type="KEGG" id="mpof:MPOR_17070"/>
<organism evidence="2 3">
    <name type="scientific">Mycolicibacterium poriferae</name>
    <dbReference type="NCBI Taxonomy" id="39694"/>
    <lineage>
        <taxon>Bacteria</taxon>
        <taxon>Bacillati</taxon>
        <taxon>Actinomycetota</taxon>
        <taxon>Actinomycetes</taxon>
        <taxon>Mycobacteriales</taxon>
        <taxon>Mycobacteriaceae</taxon>
        <taxon>Mycolicibacterium</taxon>
    </lineage>
</organism>
<evidence type="ECO:0000259" key="1">
    <source>
        <dbReference type="Pfam" id="PF11575"/>
    </source>
</evidence>
<keyword evidence="3" id="KW-1185">Reference proteome</keyword>
<feature type="domain" description="Ferric siderophore reductase C-terminal" evidence="1">
    <location>
        <begin position="213"/>
        <end position="233"/>
    </location>
</feature>
<sequence>MDDHTDPAVPERVARLGGYFALDSATGSGWRPVAELLDTATLADRVGATRAAIADFSGCAPTAVPVRVAASSLQMAIAARLMSPALGSFAALRAVPMLTARSLRWRTAGHSVQFGATELEWRDTGDARAAARAIDTALLGDALAPLIDRLHADVALSPQVMWGNVVSSANGAVTVLGMTDRSLVSAGRQLVTALAGTQRLRGTVDTANGAFRRRSCCLFYQAPHGGLCGDCVLHGADSPR</sequence>
<accession>A0A6N4V7U2</accession>
<proteinExistence type="predicted"/>
<dbReference type="EMBL" id="AP022570">
    <property type="protein sequence ID" value="BBX50681.1"/>
    <property type="molecule type" value="Genomic_DNA"/>
</dbReference>